<dbReference type="KEGG" id="pkc:PKB_2178"/>
<feature type="chain" id="PRO_5001529933" evidence="1">
    <location>
        <begin position="22"/>
        <end position="121"/>
    </location>
</feature>
<dbReference type="AlphaFoldDB" id="A0A024HEN7"/>
<keyword evidence="3" id="KW-1185">Reference proteome</keyword>
<dbReference type="Pfam" id="PF17263">
    <property type="entry name" value="DUF5329"/>
    <property type="match status" value="1"/>
</dbReference>
<dbReference type="HOGENOM" id="CLU_128254_1_0_6"/>
<evidence type="ECO:0000313" key="3">
    <source>
        <dbReference type="Proteomes" id="UP000025241"/>
    </source>
</evidence>
<dbReference type="eggNOG" id="ENOG5032ZEV">
    <property type="taxonomic scope" value="Bacteria"/>
</dbReference>
<feature type="signal peptide" evidence="1">
    <location>
        <begin position="1"/>
        <end position="21"/>
    </location>
</feature>
<sequence>MRQIRNLLPLLLCLSSLALQAAPSPKATAEIDALLNFVEHSDCQFIRNGSEYSGSKARAHLQQKLDYLENKDLVNSAEDFIERAASKSSMSGKPYQVSCPGGKQEASTWLTTELKRLRQGQ</sequence>
<proteinExistence type="predicted"/>
<dbReference type="Proteomes" id="UP000025241">
    <property type="component" value="Chromosome I"/>
</dbReference>
<name>A0A024HEN7_PSEKB</name>
<dbReference type="PATRIC" id="fig|1301098.3.peg.2171"/>
<dbReference type="InterPro" id="IPR035242">
    <property type="entry name" value="DUF5329"/>
</dbReference>
<evidence type="ECO:0000256" key="1">
    <source>
        <dbReference type="SAM" id="SignalP"/>
    </source>
</evidence>
<dbReference type="EMBL" id="HG322950">
    <property type="protein sequence ID" value="CDF83525.1"/>
    <property type="molecule type" value="Genomic_DNA"/>
</dbReference>
<dbReference type="RefSeq" id="WP_043251575.1">
    <property type="nucleotide sequence ID" value="NZ_HG322950.1"/>
</dbReference>
<reference evidence="2 3" key="2">
    <citation type="submission" date="2014-05" db="EMBL/GenBank/DDBJ databases">
        <title>Genome sequence of the 3-chlorobenzoate degrading bacterium Pseudomonas knackmussii B13 shows multiple evidence for horizontal gene transfer.</title>
        <authorList>
            <person name="Miyazaki R."/>
            <person name="Bertelli C."/>
            <person name="Falquet L."/>
            <person name="Robinson-Rechavi M."/>
            <person name="Gharib W."/>
            <person name="Roy S."/>
            <person name="Van der Meer J.R."/>
        </authorList>
    </citation>
    <scope>NUCLEOTIDE SEQUENCE [LARGE SCALE GENOMIC DNA]</scope>
    <source>
        <strain evidence="2 3">B13</strain>
    </source>
</reference>
<reference evidence="2 3" key="1">
    <citation type="submission" date="2013-03" db="EMBL/GenBank/DDBJ databases">
        <authorList>
            <person name="Linke B."/>
        </authorList>
    </citation>
    <scope>NUCLEOTIDE SEQUENCE [LARGE SCALE GENOMIC DNA]</scope>
    <source>
        <strain evidence="2 3">B13</strain>
    </source>
</reference>
<keyword evidence="1" id="KW-0732">Signal</keyword>
<accession>A0A024HEN7</accession>
<dbReference type="STRING" id="1301098.PKB_2178"/>
<organism evidence="2 3">
    <name type="scientific">Pseudomonas knackmussii (strain DSM 6978 / CCUG 54928 / LMG 23759 / B13)</name>
    <dbReference type="NCBI Taxonomy" id="1301098"/>
    <lineage>
        <taxon>Bacteria</taxon>
        <taxon>Pseudomonadati</taxon>
        <taxon>Pseudomonadota</taxon>
        <taxon>Gammaproteobacteria</taxon>
        <taxon>Pseudomonadales</taxon>
        <taxon>Pseudomonadaceae</taxon>
        <taxon>Pseudomonas</taxon>
    </lineage>
</organism>
<gene>
    <name evidence="2" type="ORF">PKB_2178</name>
</gene>
<protein>
    <submittedName>
        <fullName evidence="2">Hypothetical secreted protein</fullName>
    </submittedName>
</protein>
<evidence type="ECO:0000313" key="2">
    <source>
        <dbReference type="EMBL" id="CDF83525.1"/>
    </source>
</evidence>